<dbReference type="PANTHER" id="PTHR45695">
    <property type="entry name" value="LEUCOKININ RECEPTOR-RELATED"/>
    <property type="match status" value="1"/>
</dbReference>
<feature type="transmembrane region" description="Helical" evidence="14">
    <location>
        <begin position="201"/>
        <end position="222"/>
    </location>
</feature>
<keyword evidence="11 13" id="KW-0807">Transducer</keyword>
<evidence type="ECO:0000313" key="20">
    <source>
        <dbReference type="RefSeq" id="XP_032828642.1"/>
    </source>
</evidence>
<dbReference type="PROSITE" id="PS00237">
    <property type="entry name" value="G_PROTEIN_RECEP_F1_1"/>
    <property type="match status" value="1"/>
</dbReference>
<dbReference type="InterPro" id="IPR001556">
    <property type="entry name" value="Bombsn_rcpt-like"/>
</dbReference>
<evidence type="ECO:0000256" key="13">
    <source>
        <dbReference type="RuleBase" id="RU000688"/>
    </source>
</evidence>
<keyword evidence="3 13" id="KW-0812">Transmembrane</keyword>
<name>A0AAJ7U2R7_PETMA</name>
<dbReference type="GeneID" id="116952977"/>
<keyword evidence="2" id="KW-1003">Cell membrane</keyword>
<evidence type="ECO:0000313" key="17">
    <source>
        <dbReference type="RefSeq" id="XP_032828639.1"/>
    </source>
</evidence>
<evidence type="ECO:0000259" key="15">
    <source>
        <dbReference type="PROSITE" id="PS50262"/>
    </source>
</evidence>
<keyword evidence="8" id="KW-1015">Disulfide bond</keyword>
<evidence type="ECO:0000256" key="6">
    <source>
        <dbReference type="ARBA" id="ARBA00023136"/>
    </source>
</evidence>
<feature type="domain" description="G-protein coupled receptors family 1 profile" evidence="15">
    <location>
        <begin position="28"/>
        <end position="304"/>
    </location>
</feature>
<dbReference type="KEGG" id="pmrn:116952977"/>
<dbReference type="PROSITE" id="PS50262">
    <property type="entry name" value="G_PROTEIN_RECEP_F1_2"/>
    <property type="match status" value="1"/>
</dbReference>
<evidence type="ECO:0000256" key="5">
    <source>
        <dbReference type="ARBA" id="ARBA00023040"/>
    </source>
</evidence>
<keyword evidence="7" id="KW-0564">Palmitate</keyword>
<keyword evidence="6 14" id="KW-0472">Membrane</keyword>
<evidence type="ECO:0000256" key="2">
    <source>
        <dbReference type="ARBA" id="ARBA00022475"/>
    </source>
</evidence>
<dbReference type="RefSeq" id="XP_032828642.1">
    <property type="nucleotide sequence ID" value="XM_032972751.1"/>
</dbReference>
<comment type="similarity">
    <text evidence="13">Belongs to the G-protein coupled receptor 1 family.</text>
</comment>
<dbReference type="Pfam" id="PF00001">
    <property type="entry name" value="7tm_1"/>
    <property type="match status" value="1"/>
</dbReference>
<sequence length="389" mass="41621">MEDSPPPWVILSIMLPIFGLIMLLGLLGNSALIRYVLTQKPRQGNASDVHLVSMAIGDLMVLVTCVPSGAISFFYDSWMFGRLGCKLLPFLQLTSLGISVFTLVALSADRYRAIVRPMDEPRHGRFSSTWFTVLCIWLGSIALATPDSVLADVVPLPFTLLALNASSNTTVAVTTTSMVCVPFPHNGTAAMRAHAVAVSCVYFVAPLTLITVFYCFISAELLGSAGRVPGNNAARQVSSRRRLAKTVLLLVALFALCSLPNHALQLYRVFRDQSQPDLSPTHKAFFLLSRALIFANSCVNPLALCAVSSGFRGHLRQTLCERPAARPPLLACCERGGPAPLRRGHSATLGTSSRVTGSTRLTMQSVNAVGGGHGHAKAYGPAAGIDVDT</sequence>
<accession>A0AAJ7U2R7</accession>
<dbReference type="CTD" id="2925"/>
<evidence type="ECO:0000256" key="3">
    <source>
        <dbReference type="ARBA" id="ARBA00022692"/>
    </source>
</evidence>
<evidence type="ECO:0000256" key="12">
    <source>
        <dbReference type="ARBA" id="ARBA00023288"/>
    </source>
</evidence>
<dbReference type="InterPro" id="IPR017452">
    <property type="entry name" value="GPCR_Rhodpsn_7TM"/>
</dbReference>
<dbReference type="SUPFAM" id="SSF81321">
    <property type="entry name" value="Family A G protein-coupled receptor-like"/>
    <property type="match status" value="1"/>
</dbReference>
<dbReference type="PANTHER" id="PTHR45695:SF6">
    <property type="entry name" value="BOMBESIN RECEPTOR SUBTYPE-3"/>
    <property type="match status" value="1"/>
</dbReference>
<keyword evidence="9 13" id="KW-0675">Receptor</keyword>
<feature type="transmembrane region" description="Helical" evidence="14">
    <location>
        <begin position="6"/>
        <end position="28"/>
    </location>
</feature>
<evidence type="ECO:0000256" key="10">
    <source>
        <dbReference type="ARBA" id="ARBA00023180"/>
    </source>
</evidence>
<dbReference type="RefSeq" id="XP_032828639.1">
    <property type="nucleotide sequence ID" value="XM_032972748.1"/>
</dbReference>
<feature type="transmembrane region" description="Helical" evidence="14">
    <location>
        <begin position="129"/>
        <end position="146"/>
    </location>
</feature>
<dbReference type="GO" id="GO:0005886">
    <property type="term" value="C:plasma membrane"/>
    <property type="evidence" value="ECO:0007669"/>
    <property type="project" value="UniProtKB-SubCell"/>
</dbReference>
<protein>
    <submittedName>
        <fullName evidence="17 18">Gastrin-releasing peptide receptor-like</fullName>
    </submittedName>
</protein>
<keyword evidence="5 13" id="KW-0297">G-protein coupled receptor</keyword>
<feature type="transmembrane region" description="Helical" evidence="14">
    <location>
        <begin position="243"/>
        <end position="264"/>
    </location>
</feature>
<reference evidence="17 18" key="1">
    <citation type="submission" date="2025-04" db="UniProtKB">
        <authorList>
            <consortium name="RefSeq"/>
        </authorList>
    </citation>
    <scope>IDENTIFICATION</scope>
    <source>
        <tissue evidence="17 18">Sperm</tissue>
    </source>
</reference>
<dbReference type="RefSeq" id="XP_032828640.1">
    <property type="nucleotide sequence ID" value="XM_032972749.1"/>
</dbReference>
<dbReference type="Gene3D" id="1.20.1070.10">
    <property type="entry name" value="Rhodopsin 7-helix transmembrane proteins"/>
    <property type="match status" value="1"/>
</dbReference>
<keyword evidence="4 14" id="KW-1133">Transmembrane helix</keyword>
<feature type="transmembrane region" description="Helical" evidence="14">
    <location>
        <begin position="87"/>
        <end position="108"/>
    </location>
</feature>
<dbReference type="InterPro" id="IPR000276">
    <property type="entry name" value="GPCR_Rhodpsn"/>
</dbReference>
<evidence type="ECO:0000313" key="19">
    <source>
        <dbReference type="RefSeq" id="XP_032828641.1"/>
    </source>
</evidence>
<evidence type="ECO:0000256" key="11">
    <source>
        <dbReference type="ARBA" id="ARBA00023224"/>
    </source>
</evidence>
<dbReference type="PRINTS" id="PR00237">
    <property type="entry name" value="GPCRRHODOPSN"/>
</dbReference>
<evidence type="ECO:0000256" key="7">
    <source>
        <dbReference type="ARBA" id="ARBA00023139"/>
    </source>
</evidence>
<dbReference type="Proteomes" id="UP001318040">
    <property type="component" value="Chromosome 49"/>
</dbReference>
<dbReference type="GO" id="GO:0008188">
    <property type="term" value="F:neuropeptide receptor activity"/>
    <property type="evidence" value="ECO:0007669"/>
    <property type="project" value="TreeGrafter"/>
</dbReference>
<evidence type="ECO:0000313" key="16">
    <source>
        <dbReference type="Proteomes" id="UP001318040"/>
    </source>
</evidence>
<feature type="transmembrane region" description="Helical" evidence="14">
    <location>
        <begin position="284"/>
        <end position="307"/>
    </location>
</feature>
<evidence type="ECO:0000256" key="4">
    <source>
        <dbReference type="ARBA" id="ARBA00022989"/>
    </source>
</evidence>
<dbReference type="AlphaFoldDB" id="A0AAJ7U2R7"/>
<organism evidence="16 17">
    <name type="scientific">Petromyzon marinus</name>
    <name type="common">Sea lamprey</name>
    <dbReference type="NCBI Taxonomy" id="7757"/>
    <lineage>
        <taxon>Eukaryota</taxon>
        <taxon>Metazoa</taxon>
        <taxon>Chordata</taxon>
        <taxon>Craniata</taxon>
        <taxon>Vertebrata</taxon>
        <taxon>Cyclostomata</taxon>
        <taxon>Hyperoartia</taxon>
        <taxon>Petromyzontiformes</taxon>
        <taxon>Petromyzontidae</taxon>
        <taxon>Petromyzon</taxon>
    </lineage>
</organism>
<evidence type="ECO:0000256" key="14">
    <source>
        <dbReference type="SAM" id="Phobius"/>
    </source>
</evidence>
<evidence type="ECO:0000256" key="1">
    <source>
        <dbReference type="ARBA" id="ARBA00004651"/>
    </source>
</evidence>
<keyword evidence="12" id="KW-0449">Lipoprotein</keyword>
<evidence type="ECO:0000256" key="8">
    <source>
        <dbReference type="ARBA" id="ARBA00023157"/>
    </source>
</evidence>
<dbReference type="PRINTS" id="PR00358">
    <property type="entry name" value="BOMBESINR"/>
</dbReference>
<gene>
    <name evidence="17 18 19 20" type="primary">LOC116952977</name>
</gene>
<keyword evidence="16" id="KW-1185">Reference proteome</keyword>
<comment type="subcellular location">
    <subcellularLocation>
        <location evidence="1">Cell membrane</location>
        <topology evidence="1">Multi-pass membrane protein</topology>
    </subcellularLocation>
</comment>
<feature type="transmembrane region" description="Helical" evidence="14">
    <location>
        <begin position="49"/>
        <end position="75"/>
    </location>
</feature>
<keyword evidence="10" id="KW-0325">Glycoprotein</keyword>
<proteinExistence type="inferred from homology"/>
<evidence type="ECO:0000313" key="18">
    <source>
        <dbReference type="RefSeq" id="XP_032828640.1"/>
    </source>
</evidence>
<evidence type="ECO:0000256" key="9">
    <source>
        <dbReference type="ARBA" id="ARBA00023170"/>
    </source>
</evidence>
<dbReference type="RefSeq" id="XP_032828641.1">
    <property type="nucleotide sequence ID" value="XM_032972750.1"/>
</dbReference>